<evidence type="ECO:0000256" key="20">
    <source>
        <dbReference type="SAM" id="Phobius"/>
    </source>
</evidence>
<comment type="pathway">
    <text evidence="4">Protein modification; protein glycosylation.</text>
</comment>
<feature type="transmembrane region" description="Helical" evidence="20">
    <location>
        <begin position="913"/>
        <end position="931"/>
    </location>
</feature>
<keyword evidence="9" id="KW-0808">Transferase</keyword>
<accession>A0A8X8BG16</accession>
<dbReference type="EMBL" id="JAAMPC010000001">
    <property type="protein sequence ID" value="KAG2333655.1"/>
    <property type="molecule type" value="Genomic_DNA"/>
</dbReference>
<dbReference type="InterPro" id="IPR003674">
    <property type="entry name" value="Oligo_trans_STT3"/>
</dbReference>
<dbReference type="EC" id="2.4.99.18" evidence="7"/>
<evidence type="ECO:0000256" key="4">
    <source>
        <dbReference type="ARBA" id="ARBA00004922"/>
    </source>
</evidence>
<evidence type="ECO:0000256" key="13">
    <source>
        <dbReference type="ARBA" id="ARBA00022842"/>
    </source>
</evidence>
<feature type="transmembrane region" description="Helical" evidence="20">
    <location>
        <begin position="146"/>
        <end position="164"/>
    </location>
</feature>
<dbReference type="PANTHER" id="PTHR13872">
    <property type="entry name" value="DOLICHYL-DIPHOSPHOOLIGOSACCHARIDE--PROTEIN GLYCOSYLTRANSFERASE SUBUNIT"/>
    <property type="match status" value="1"/>
</dbReference>
<evidence type="ECO:0000256" key="19">
    <source>
        <dbReference type="SAM" id="MobiDB-lite"/>
    </source>
</evidence>
<evidence type="ECO:0000256" key="8">
    <source>
        <dbReference type="ARBA" id="ARBA00022676"/>
    </source>
</evidence>
<evidence type="ECO:0000256" key="17">
    <source>
        <dbReference type="ARBA" id="ARBA00023211"/>
    </source>
</evidence>
<dbReference type="Gene3D" id="3.40.50.12610">
    <property type="match status" value="3"/>
</dbReference>
<feature type="transmembrane region" description="Helical" evidence="20">
    <location>
        <begin position="937"/>
        <end position="957"/>
    </location>
</feature>
<feature type="transmembrane region" description="Helical" evidence="20">
    <location>
        <begin position="274"/>
        <end position="292"/>
    </location>
</feature>
<evidence type="ECO:0000256" key="7">
    <source>
        <dbReference type="ARBA" id="ARBA00012605"/>
    </source>
</evidence>
<feature type="region of interest" description="Disordered" evidence="19">
    <location>
        <begin position="448"/>
        <end position="500"/>
    </location>
</feature>
<feature type="transmembrane region" description="Helical" evidence="20">
    <location>
        <begin position="395"/>
        <end position="413"/>
    </location>
</feature>
<evidence type="ECO:0000256" key="6">
    <source>
        <dbReference type="ARBA" id="ARBA00011157"/>
    </source>
</evidence>
<reference evidence="22 23" key="1">
    <citation type="submission" date="2020-02" db="EMBL/GenBank/DDBJ databases">
        <authorList>
            <person name="Ma Q."/>
            <person name="Huang Y."/>
            <person name="Song X."/>
            <person name="Pei D."/>
        </authorList>
    </citation>
    <scope>NUCLEOTIDE SEQUENCE [LARGE SCALE GENOMIC DNA]</scope>
    <source>
        <strain evidence="22">Sxm20200214</strain>
        <tissue evidence="22">Leaf</tissue>
    </source>
</reference>
<feature type="region of interest" description="Disordered" evidence="19">
    <location>
        <begin position="1439"/>
        <end position="1461"/>
    </location>
</feature>
<evidence type="ECO:0000313" key="23">
    <source>
        <dbReference type="Proteomes" id="UP000886595"/>
    </source>
</evidence>
<dbReference type="Proteomes" id="UP000886595">
    <property type="component" value="Unassembled WGS sequence"/>
</dbReference>
<sequence>MAAVESSLPPGTSSAMRNAFGTVLSALILVLIGVLAFSIRLFSVIKYESVIHEFDPYFNYRVTQFLSKNGIYEFWNWFDDRTWYPLGRVIGGTVYPGLTLTAGTIWWVLNSINIPLSVETVCVFTAPVFSAFASWATYLLTKEVKGSGAGLAAAALLAMVPSYISRSVAGSYDNEAVAIFALIFTFYLYIKTLNTGSLFYATLNAIAYFYMVCSWGGYTFIINLIPMHVLLCIVTGRYSPRLYIAYAPLVVLGTLLAALVPVVGFNAVLTSEHFASFLVFIIIHVVALVYYIKGILTPKMFKVAVTLVVSIGLVVCLIVVAVLVALVASSPTGGWSGRSLSLLDPTYASKYIPIIASVSEHQPPTWPSYFMDINVLAFLVPAGIIACFSPLSDASSFVVLYIVMSVYFSGVMVRLMLVLAPAACIMSGIALSQAFDVFTGSIKYQLSSNSKDDAEDNTSTKNAPKDDASSGKADKGEEVAKERSSKKGKKKEKEPADKPSIKSKIAKKKALVLPLEASIVALLLLIMLGAFYVIHCVWAAAEAYSAPSIVLTSQSHDGLHVFDDFRESYAWLSHNTDVDDKVASWWDYGYQTTAMANRTVIVDNNTWNNTHIATVGTAMSSPEKAAWEIFNSLDVKYVLVVFGGVIGYPSDDINKFLWMVRIGGGVFPHIKEADYLRDGQYRIDSEATPTMLNCLMYKLCYYRFVETDGKGYDRVRRTEIGKKYFKLTHFEEVFTSHHWMVRIYKLKPQKNRIRGRAKKLKLKTSTGVSSKSAKKNPWMSLFTLEEVAADAFKFLVVFIIIHVVALVYYIKGILTPKMFKVAVTLVVSIGLVVCLIVVAVLVALVASSPTGGWSGRSLSLLDPTYASKYIPIIASVSEHQPPTWPSYFMDINVLAFLVPAGIIACFSPLSDASSFVVLYIVMSVYFSGVMVRLMLVLAPAACIMSGIALSQAFDVFTGSIKYQLSSKSKDDAEDNTSTKNAPKDDASSGKTDKGEEVAKERSSKKGKKKEREPAEKPSVKSKIVKKKALVLPLEASIVALLLLIMLGAFYVIHCVWAAAEAYSAPSIVLTSQSHDGLHVFDDFRESYAWLSHNTDVDDKVASWWDYGYQTTAMANRTVIVDNNTWNNTHIATVGTAMSSPEKAAWEIFNSLDVKYVLVVFGGVIGYPSDDINKFLWMVRIGGGEFPHIKEADYLRDGQYRIDSEATPTMLNCLMYKLCYYRFVETDGKGYDRVRRTEIGKKYFKLTHFEEVFTSHHWMVRIYKLKPQKNRIRGRVKKLKQVASWWDYGYQTTAMANRTVIVDNNTWNNTHIATVGTAMSSPEKAAWEIFNSLDVKYVLVVFGGVIGYPSDDINKFLWMRDGQYRIDSEATPTMLNCLMYKLCYYRFVETDGKGYDRVRRTEIGKKYFKLTHFEEVFTSHHWMVRIYKLKPQKNRIRGRVKKLKQKTSSGVSSKSAKKNPWM</sequence>
<feature type="transmembrane region" description="Helical" evidence="20">
    <location>
        <begin position="1028"/>
        <end position="1052"/>
    </location>
</feature>
<proteinExistence type="inferred from homology"/>
<feature type="region of interest" description="Disordered" evidence="19">
    <location>
        <begin position="969"/>
        <end position="1018"/>
    </location>
</feature>
<feature type="transmembrane region" description="Helical" evidence="20">
    <location>
        <begin position="887"/>
        <end position="906"/>
    </location>
</feature>
<feature type="domain" description="Oligosaccharyl transferase STT3 N-terminal" evidence="21">
    <location>
        <begin position="791"/>
        <end position="944"/>
    </location>
</feature>
<evidence type="ECO:0000256" key="18">
    <source>
        <dbReference type="ARBA" id="ARBA00048829"/>
    </source>
</evidence>
<comment type="caution">
    <text evidence="22">The sequence shown here is derived from an EMBL/GenBank/DDBJ whole genome shotgun (WGS) entry which is preliminary data.</text>
</comment>
<name>A0A8X8BG16_BRACI</name>
<keyword evidence="16" id="KW-0325">Glycoprotein</keyword>
<evidence type="ECO:0000256" key="1">
    <source>
        <dbReference type="ARBA" id="ARBA00001936"/>
    </source>
</evidence>
<dbReference type="PANTHER" id="PTHR13872:SF48">
    <property type="entry name" value="DOLICHYL-DIPHOSPHOOLIGOSACCHARIDE--PROTEIN GLYCOSYLTRANSFERASE SUBUNIT STT3A"/>
    <property type="match status" value="1"/>
</dbReference>
<keyword evidence="12" id="KW-0256">Endoplasmic reticulum</keyword>
<feature type="compositionally biased region" description="Basic and acidic residues" evidence="19">
    <location>
        <begin position="981"/>
        <end position="1018"/>
    </location>
</feature>
<comment type="catalytic activity">
    <reaction evidence="18">
        <text>a di-trans,poly-cis-dolichyl diphosphooligosaccharide + L-asparaginyl-[protein] = N(4)-(oligosaccharide-(1-&gt;4)-N-acetyl-beta-D-glucosaminyl-(1-&gt;4)-N-acetyl-beta-D-glucosaminyl)-L-asparaginyl-[protein] + a di-trans,poly-cis-dolichyl diphosphate + H(+)</text>
        <dbReference type="Rhea" id="RHEA:22980"/>
        <dbReference type="Rhea" id="RHEA-COMP:12804"/>
        <dbReference type="Rhea" id="RHEA-COMP:12805"/>
        <dbReference type="Rhea" id="RHEA-COMP:19506"/>
        <dbReference type="Rhea" id="RHEA-COMP:19509"/>
        <dbReference type="ChEBI" id="CHEBI:15378"/>
        <dbReference type="ChEBI" id="CHEBI:50347"/>
        <dbReference type="ChEBI" id="CHEBI:57497"/>
        <dbReference type="ChEBI" id="CHEBI:57570"/>
        <dbReference type="ChEBI" id="CHEBI:132529"/>
        <dbReference type="EC" id="2.4.99.18"/>
    </reaction>
</comment>
<feature type="transmembrane region" description="Helical" evidence="20">
    <location>
        <begin position="20"/>
        <end position="39"/>
    </location>
</feature>
<comment type="subunit">
    <text evidence="6">Component of the oligosaccharyltransferase (OST) complex.</text>
</comment>
<feature type="transmembrane region" description="Helical" evidence="20">
    <location>
        <begin position="243"/>
        <end position="268"/>
    </location>
</feature>
<feature type="transmembrane region" description="Helical" evidence="20">
    <location>
        <begin position="121"/>
        <end position="140"/>
    </location>
</feature>
<evidence type="ECO:0000256" key="3">
    <source>
        <dbReference type="ARBA" id="ARBA00004477"/>
    </source>
</evidence>
<comment type="cofactor">
    <cofactor evidence="2">
        <name>Mg(2+)</name>
        <dbReference type="ChEBI" id="CHEBI:18420"/>
    </cofactor>
</comment>
<evidence type="ECO:0000256" key="15">
    <source>
        <dbReference type="ARBA" id="ARBA00023136"/>
    </source>
</evidence>
<feature type="compositionally biased region" description="Basic and acidic residues" evidence="19">
    <location>
        <begin position="463"/>
        <end position="500"/>
    </location>
</feature>
<comment type="similarity">
    <text evidence="5">Belongs to the STT3 family.</text>
</comment>
<evidence type="ECO:0000256" key="16">
    <source>
        <dbReference type="ARBA" id="ARBA00023180"/>
    </source>
</evidence>
<comment type="subcellular location">
    <subcellularLocation>
        <location evidence="3">Endoplasmic reticulum membrane</location>
        <topology evidence="3">Multi-pass membrane protein</topology>
    </subcellularLocation>
</comment>
<keyword evidence="13" id="KW-0460">Magnesium</keyword>
<dbReference type="GO" id="GO:0005789">
    <property type="term" value="C:endoplasmic reticulum membrane"/>
    <property type="evidence" value="ECO:0007669"/>
    <property type="project" value="UniProtKB-SubCell"/>
</dbReference>
<evidence type="ECO:0000256" key="9">
    <source>
        <dbReference type="ARBA" id="ARBA00022679"/>
    </source>
</evidence>
<evidence type="ECO:0000313" key="22">
    <source>
        <dbReference type="EMBL" id="KAG2333655.1"/>
    </source>
</evidence>
<feature type="transmembrane region" description="Helical" evidence="20">
    <location>
        <begin position="304"/>
        <end position="328"/>
    </location>
</feature>
<evidence type="ECO:0000256" key="10">
    <source>
        <dbReference type="ARBA" id="ARBA00022692"/>
    </source>
</evidence>
<keyword evidence="8" id="KW-0328">Glycosyltransferase</keyword>
<evidence type="ECO:0000256" key="2">
    <source>
        <dbReference type="ARBA" id="ARBA00001946"/>
    </source>
</evidence>
<organism evidence="22 23">
    <name type="scientific">Brassica carinata</name>
    <name type="common">Ethiopian mustard</name>
    <name type="synonym">Abyssinian cabbage</name>
    <dbReference type="NCBI Taxonomy" id="52824"/>
    <lineage>
        <taxon>Eukaryota</taxon>
        <taxon>Viridiplantae</taxon>
        <taxon>Streptophyta</taxon>
        <taxon>Embryophyta</taxon>
        <taxon>Tracheophyta</taxon>
        <taxon>Spermatophyta</taxon>
        <taxon>Magnoliopsida</taxon>
        <taxon>eudicotyledons</taxon>
        <taxon>Gunneridae</taxon>
        <taxon>Pentapetalae</taxon>
        <taxon>rosids</taxon>
        <taxon>malvids</taxon>
        <taxon>Brassicales</taxon>
        <taxon>Brassicaceae</taxon>
        <taxon>Brassiceae</taxon>
        <taxon>Brassica</taxon>
    </lineage>
</organism>
<evidence type="ECO:0000256" key="11">
    <source>
        <dbReference type="ARBA" id="ARBA00022723"/>
    </source>
</evidence>
<evidence type="ECO:0000259" key="21">
    <source>
        <dbReference type="Pfam" id="PF02516"/>
    </source>
</evidence>
<dbReference type="Pfam" id="PF02516">
    <property type="entry name" value="STT3"/>
    <property type="match status" value="2"/>
</dbReference>
<evidence type="ECO:0000256" key="12">
    <source>
        <dbReference type="ARBA" id="ARBA00022824"/>
    </source>
</evidence>
<evidence type="ECO:0000256" key="5">
    <source>
        <dbReference type="ARBA" id="ARBA00010810"/>
    </source>
</evidence>
<gene>
    <name evidence="22" type="ORF">Bca52824_004835</name>
</gene>
<keyword evidence="15 20" id="KW-0472">Membrane</keyword>
<feature type="domain" description="Oligosaccharyl transferase STT3 N-terminal" evidence="21">
    <location>
        <begin position="23"/>
        <end position="426"/>
    </location>
</feature>
<dbReference type="GO" id="GO:0004579">
    <property type="term" value="F:dolichyl-diphosphooligosaccharide-protein glycotransferase activity"/>
    <property type="evidence" value="ECO:0007669"/>
    <property type="project" value="UniProtKB-EC"/>
</dbReference>
<feature type="transmembrane region" description="Helical" evidence="20">
    <location>
        <begin position="822"/>
        <end position="846"/>
    </location>
</feature>
<keyword evidence="14 20" id="KW-1133">Transmembrane helix</keyword>
<comment type="cofactor">
    <cofactor evidence="1">
        <name>Mn(2+)</name>
        <dbReference type="ChEBI" id="CHEBI:29035"/>
    </cofactor>
</comment>
<dbReference type="InterPro" id="IPR048307">
    <property type="entry name" value="STT3_N"/>
</dbReference>
<dbReference type="FunFam" id="3.40.50.12610:FF:000002">
    <property type="entry name" value="dolichyl-diphosphooligosaccharide--protein glycosyltransferase subunit STT3A"/>
    <property type="match status" value="2"/>
</dbReference>
<feature type="transmembrane region" description="Helical" evidence="20">
    <location>
        <begin position="791"/>
        <end position="810"/>
    </location>
</feature>
<keyword evidence="11" id="KW-0479">Metal-binding</keyword>
<keyword evidence="17" id="KW-0464">Manganese</keyword>
<feature type="transmembrane region" description="Helical" evidence="20">
    <location>
        <begin position="176"/>
        <end position="201"/>
    </location>
</feature>
<dbReference type="OrthoDB" id="10261066at2759"/>
<evidence type="ECO:0000256" key="14">
    <source>
        <dbReference type="ARBA" id="ARBA00022989"/>
    </source>
</evidence>
<feature type="transmembrane region" description="Helical" evidence="20">
    <location>
        <begin position="89"/>
        <end position="109"/>
    </location>
</feature>
<keyword evidence="10 20" id="KW-0812">Transmembrane</keyword>
<keyword evidence="23" id="KW-1185">Reference proteome</keyword>
<feature type="transmembrane region" description="Helical" evidence="20">
    <location>
        <begin position="207"/>
        <end position="231"/>
    </location>
</feature>
<protein>
    <recommendedName>
        <fullName evidence="7">dolichyl-diphosphooligosaccharide--protein glycotransferase</fullName>
        <ecNumber evidence="7">2.4.99.18</ecNumber>
    </recommendedName>
</protein>
<feature type="transmembrane region" description="Helical" evidence="20">
    <location>
        <begin position="510"/>
        <end position="534"/>
    </location>
</feature>
<dbReference type="GO" id="GO:0046872">
    <property type="term" value="F:metal ion binding"/>
    <property type="evidence" value="ECO:0007669"/>
    <property type="project" value="UniProtKB-KW"/>
</dbReference>